<sequence length="508" mass="56950">MKSNKRHVYGLIISLFLLGIGIFLYRHLILDVPLTDTETVNSWMVEANLRFVADRNTPVKASFTIPYMPPYFAILDEYFVSHNYGVTTNLSGYNRQTVWSLRRSSGDQSLYYRAIFREVDNNESSLTNKPPVVKAQPLVETQRSAVEAITNQVRQSSADIQTFAQGTIKELNKRDGNAKLLVGNEFTDDNIITAAITVLNQAKIYAMPVKGIYLGKQNKADLKSFMVVHNGKEWTYINPRTGGAGFPKDFLVWQYGFDPVHDVVGGKKPVFNLTVSPTPINALTIAKARGLQTDSQLLRFSLLQLPVNVQEIYKILLTVPIGAFIILLLRNFIGLKTFGTFMPVLIALAFRETHVIWGITLFIIIVSFGLLARFYLDQLRLLLVPRLAAILTVVILLMVFISVISQNLGLDSGLSVALFPMVILTMTIERMCITWDERGASEAIKSGVGSLIAAVIAFGAMSYAPMQYLIFAFPELLLVLLALILWFGQYRGYRLFELVRFKVLAGRN</sequence>
<feature type="domain" description="7 transmembrane helices usually fused to an inactive transglutaminase" evidence="3">
    <location>
        <begin position="259"/>
        <end position="504"/>
    </location>
</feature>
<name>A0A098GIJ2_LEGMI</name>
<dbReference type="EMBL" id="FMVN01000003">
    <property type="protein sequence ID" value="SCY04232.1"/>
    <property type="molecule type" value="Genomic_DNA"/>
</dbReference>
<organism evidence="4 6">
    <name type="scientific">Legionella micdadei</name>
    <name type="common">Tatlockia micdadei</name>
    <dbReference type="NCBI Taxonomy" id="451"/>
    <lineage>
        <taxon>Bacteria</taxon>
        <taxon>Pseudomonadati</taxon>
        <taxon>Pseudomonadota</taxon>
        <taxon>Gammaproteobacteria</taxon>
        <taxon>Legionellales</taxon>
        <taxon>Legionellaceae</taxon>
        <taxon>Legionella</taxon>
    </lineage>
</organism>
<feature type="transmembrane region" description="Helical" evidence="1">
    <location>
        <begin position="6"/>
        <end position="25"/>
    </location>
</feature>
<dbReference type="RefSeq" id="WP_045100383.1">
    <property type="nucleotide sequence ID" value="NZ_CP020614.1"/>
</dbReference>
<protein>
    <submittedName>
        <fullName evidence="5">Inactive transglutaminase fused to 7 transmembrane helices</fullName>
    </submittedName>
    <submittedName>
        <fullName evidence="4">Putative membrane protein</fullName>
    </submittedName>
</protein>
<dbReference type="Proteomes" id="UP000032414">
    <property type="component" value="Chromosome I"/>
</dbReference>
<dbReference type="Pfam" id="PF14402">
    <property type="entry name" value="7TM_transglut"/>
    <property type="match status" value="1"/>
</dbReference>
<proteinExistence type="predicted"/>
<evidence type="ECO:0000259" key="3">
    <source>
        <dbReference type="Pfam" id="PF14402"/>
    </source>
</evidence>
<keyword evidence="7" id="KW-1185">Reference proteome</keyword>
<reference evidence="5 7" key="3">
    <citation type="submission" date="2016-10" db="EMBL/GenBank/DDBJ databases">
        <authorList>
            <person name="Varghese N."/>
            <person name="Submissions S."/>
        </authorList>
    </citation>
    <scope>NUCLEOTIDE SEQUENCE [LARGE SCALE GENOMIC DNA]</scope>
    <source>
        <strain evidence="5 7">ATCC 33218</strain>
    </source>
</reference>
<keyword evidence="1" id="KW-1133">Transmembrane helix</keyword>
<dbReference type="AlphaFoldDB" id="A0A098GIJ2"/>
<evidence type="ECO:0000259" key="2">
    <source>
        <dbReference type="Pfam" id="PF14400"/>
    </source>
</evidence>
<feature type="transmembrane region" description="Helical" evidence="1">
    <location>
        <begin position="414"/>
        <end position="432"/>
    </location>
</feature>
<feature type="transmembrane region" description="Helical" evidence="1">
    <location>
        <begin position="444"/>
        <end position="463"/>
    </location>
</feature>
<dbReference type="EMBL" id="LN614830">
    <property type="protein sequence ID" value="CEG62304.1"/>
    <property type="molecule type" value="Genomic_DNA"/>
</dbReference>
<feature type="transmembrane region" description="Helical" evidence="1">
    <location>
        <begin position="355"/>
        <end position="376"/>
    </location>
</feature>
<feature type="transmembrane region" description="Helical" evidence="1">
    <location>
        <begin position="469"/>
        <end position="488"/>
    </location>
</feature>
<dbReference type="HOGENOM" id="CLU_041549_0_0_6"/>
<keyword evidence="1" id="KW-0472">Membrane</keyword>
<dbReference type="STRING" id="451.B6N58_14160"/>
<dbReference type="OrthoDB" id="253840at2"/>
<dbReference type="KEGG" id="tmc:LMI_3078"/>
<evidence type="ECO:0000313" key="7">
    <source>
        <dbReference type="Proteomes" id="UP000182998"/>
    </source>
</evidence>
<accession>A0A098GIJ2</accession>
<feature type="transmembrane region" description="Helical" evidence="1">
    <location>
        <begin position="388"/>
        <end position="408"/>
    </location>
</feature>
<evidence type="ECO:0000313" key="5">
    <source>
        <dbReference type="EMBL" id="SCY04232.1"/>
    </source>
</evidence>
<feature type="domain" description="Inactive transglutaminase fused to 7 transmembrane helices" evidence="2">
    <location>
        <begin position="25"/>
        <end position="184"/>
    </location>
</feature>
<evidence type="ECO:0000256" key="1">
    <source>
        <dbReference type="SAM" id="Phobius"/>
    </source>
</evidence>
<feature type="transmembrane region" description="Helical" evidence="1">
    <location>
        <begin position="315"/>
        <end position="335"/>
    </location>
</feature>
<dbReference type="Proteomes" id="UP000182998">
    <property type="component" value="Unassembled WGS sequence"/>
</dbReference>
<evidence type="ECO:0000313" key="4">
    <source>
        <dbReference type="EMBL" id="CEG62304.1"/>
    </source>
</evidence>
<evidence type="ECO:0000313" key="6">
    <source>
        <dbReference type="Proteomes" id="UP000032414"/>
    </source>
</evidence>
<dbReference type="InterPro" id="IPR025838">
    <property type="entry name" value="Transglut_i_TM"/>
</dbReference>
<dbReference type="PATRIC" id="fig|451.8.peg.878"/>
<dbReference type="InterPro" id="IPR025840">
    <property type="entry name" value="7TM_transglut"/>
</dbReference>
<gene>
    <name evidence="4" type="ORF">LMI_3078</name>
    <name evidence="5" type="ORF">SAMN02982997_00690</name>
</gene>
<reference evidence="6" key="1">
    <citation type="submission" date="2014-09" db="EMBL/GenBank/DDBJ databases">
        <authorList>
            <person name="Gomez-Valero L."/>
        </authorList>
    </citation>
    <scope>NUCLEOTIDE SEQUENCE [LARGE SCALE GENOMIC DNA]</scope>
    <source>
        <strain evidence="6">ATCC33218</strain>
    </source>
</reference>
<reference evidence="4" key="2">
    <citation type="submission" date="2014-09" db="EMBL/GenBank/DDBJ databases">
        <authorList>
            <person name="GOMEZ-VALERO Laura"/>
        </authorList>
    </citation>
    <scope>NUCLEOTIDE SEQUENCE</scope>
    <source>
        <strain evidence="4">ATCC33218</strain>
    </source>
</reference>
<keyword evidence="1 5" id="KW-0812">Transmembrane</keyword>
<dbReference type="Pfam" id="PF14400">
    <property type="entry name" value="Transglut_i_TM"/>
    <property type="match status" value="1"/>
</dbReference>